<feature type="domain" description="CW-type" evidence="6">
    <location>
        <begin position="364"/>
        <end position="429"/>
    </location>
</feature>
<dbReference type="InterPro" id="IPR019786">
    <property type="entry name" value="Zinc_finger_PHD-type_CS"/>
</dbReference>
<dbReference type="GO" id="GO:0003714">
    <property type="term" value="F:transcription corepressor activity"/>
    <property type="evidence" value="ECO:0007669"/>
    <property type="project" value="InterPro"/>
</dbReference>
<keyword evidence="3" id="KW-0862">Zinc</keyword>
<gene>
    <name evidence="7" type="ORF">JCGZ_07002</name>
</gene>
<organism evidence="7 8">
    <name type="scientific">Jatropha curcas</name>
    <name type="common">Barbados nut</name>
    <dbReference type="NCBI Taxonomy" id="180498"/>
    <lineage>
        <taxon>Eukaryota</taxon>
        <taxon>Viridiplantae</taxon>
        <taxon>Streptophyta</taxon>
        <taxon>Embryophyta</taxon>
        <taxon>Tracheophyta</taxon>
        <taxon>Spermatophyta</taxon>
        <taxon>Magnoliopsida</taxon>
        <taxon>eudicotyledons</taxon>
        <taxon>Gunneridae</taxon>
        <taxon>Pentapetalae</taxon>
        <taxon>rosids</taxon>
        <taxon>fabids</taxon>
        <taxon>Malpighiales</taxon>
        <taxon>Euphorbiaceae</taxon>
        <taxon>Crotonoideae</taxon>
        <taxon>Jatropheae</taxon>
        <taxon>Jatropha</taxon>
    </lineage>
</organism>
<dbReference type="KEGG" id="jcu:105637459"/>
<dbReference type="GO" id="GO:0008270">
    <property type="term" value="F:zinc ion binding"/>
    <property type="evidence" value="ECO:0007669"/>
    <property type="project" value="UniProtKB-KW"/>
</dbReference>
<protein>
    <recommendedName>
        <fullName evidence="9">PHD-type domain-containing protein</fullName>
    </recommendedName>
</protein>
<dbReference type="PANTHER" id="PTHR46309">
    <property type="entry name" value="PHD FINGER PROTEIN 12"/>
    <property type="match status" value="1"/>
</dbReference>
<dbReference type="Pfam" id="PF00628">
    <property type="entry name" value="PHD"/>
    <property type="match status" value="1"/>
</dbReference>
<dbReference type="Proteomes" id="UP000027138">
    <property type="component" value="Unassembled WGS sequence"/>
</dbReference>
<keyword evidence="2 4" id="KW-0863">Zinc-finger</keyword>
<proteinExistence type="predicted"/>
<evidence type="ECO:0000256" key="4">
    <source>
        <dbReference type="PROSITE-ProRule" id="PRU00146"/>
    </source>
</evidence>
<dbReference type="PROSITE" id="PS50016">
    <property type="entry name" value="ZF_PHD_2"/>
    <property type="match status" value="1"/>
</dbReference>
<dbReference type="Gene3D" id="3.30.40.10">
    <property type="entry name" value="Zinc/RING finger domain, C3HC4 (zinc finger)"/>
    <property type="match status" value="1"/>
</dbReference>
<dbReference type="InterPro" id="IPR001965">
    <property type="entry name" value="Znf_PHD"/>
</dbReference>
<dbReference type="Gene3D" id="3.30.40.100">
    <property type="match status" value="1"/>
</dbReference>
<dbReference type="InterPro" id="IPR042163">
    <property type="entry name" value="PHF12"/>
</dbReference>
<dbReference type="GO" id="GO:0006357">
    <property type="term" value="P:regulation of transcription by RNA polymerase II"/>
    <property type="evidence" value="ECO:0007669"/>
    <property type="project" value="TreeGrafter"/>
</dbReference>
<evidence type="ECO:0000256" key="3">
    <source>
        <dbReference type="ARBA" id="ARBA00022833"/>
    </source>
</evidence>
<evidence type="ECO:0000313" key="7">
    <source>
        <dbReference type="EMBL" id="KDP33431.1"/>
    </source>
</evidence>
<dbReference type="FunFam" id="3.30.40.100:FF:000005">
    <property type="entry name" value="uncharacterized protein LOC106759733 isoform X4"/>
    <property type="match status" value="1"/>
</dbReference>
<dbReference type="EMBL" id="KK914539">
    <property type="protein sequence ID" value="KDP33431.1"/>
    <property type="molecule type" value="Genomic_DNA"/>
</dbReference>
<dbReference type="AlphaFoldDB" id="A0A067KB29"/>
<keyword evidence="1" id="KW-0479">Metal-binding</keyword>
<accession>A0A067KB29</accession>
<evidence type="ECO:0008006" key="9">
    <source>
        <dbReference type="Google" id="ProtNLM"/>
    </source>
</evidence>
<dbReference type="SMART" id="SM00249">
    <property type="entry name" value="PHD"/>
    <property type="match status" value="1"/>
</dbReference>
<feature type="domain" description="PHD-type" evidence="5">
    <location>
        <begin position="221"/>
        <end position="271"/>
    </location>
</feature>
<dbReference type="InterPro" id="IPR011011">
    <property type="entry name" value="Znf_FYVE_PHD"/>
</dbReference>
<evidence type="ECO:0000259" key="6">
    <source>
        <dbReference type="PROSITE" id="PS51050"/>
    </source>
</evidence>
<evidence type="ECO:0000313" key="8">
    <source>
        <dbReference type="Proteomes" id="UP000027138"/>
    </source>
</evidence>
<dbReference type="PROSITE" id="PS01359">
    <property type="entry name" value="ZF_PHD_1"/>
    <property type="match status" value="1"/>
</dbReference>
<dbReference type="InterPro" id="IPR013083">
    <property type="entry name" value="Znf_RING/FYVE/PHD"/>
</dbReference>
<evidence type="ECO:0000259" key="5">
    <source>
        <dbReference type="PROSITE" id="PS50016"/>
    </source>
</evidence>
<dbReference type="PROSITE" id="PS51050">
    <property type="entry name" value="ZF_CW"/>
    <property type="match status" value="1"/>
</dbReference>
<dbReference type="SUPFAM" id="SSF57903">
    <property type="entry name" value="FYVE/PHD zinc finger"/>
    <property type="match status" value="1"/>
</dbReference>
<reference evidence="7 8" key="1">
    <citation type="journal article" date="2014" name="PLoS ONE">
        <title>Global Analysis of Gene Expression Profiles in Physic Nut (Jatropha curcas L.) Seedlings Exposed to Salt Stress.</title>
        <authorList>
            <person name="Zhang L."/>
            <person name="Zhang C."/>
            <person name="Wu P."/>
            <person name="Chen Y."/>
            <person name="Li M."/>
            <person name="Jiang H."/>
            <person name="Wu G."/>
        </authorList>
    </citation>
    <scope>NUCLEOTIDE SEQUENCE [LARGE SCALE GENOMIC DNA]</scope>
    <source>
        <strain evidence="8">cv. GZQX0401</strain>
        <tissue evidence="7">Young leaves</tissue>
    </source>
</reference>
<dbReference type="OrthoDB" id="787137at2759"/>
<dbReference type="InterPro" id="IPR011124">
    <property type="entry name" value="Znf_CW"/>
</dbReference>
<evidence type="ECO:0000256" key="2">
    <source>
        <dbReference type="ARBA" id="ARBA00022771"/>
    </source>
</evidence>
<evidence type="ECO:0000256" key="1">
    <source>
        <dbReference type="ARBA" id="ARBA00022723"/>
    </source>
</evidence>
<dbReference type="PANTHER" id="PTHR46309:SF1">
    <property type="entry name" value="PHD FINGER PROTEIN 12"/>
    <property type="match status" value="1"/>
</dbReference>
<name>A0A067KB29_JATCU</name>
<sequence length="455" mass="50552">MLLQNLIPIAVESALPFASNNGNKELLCEWVPAKAWKSCSEQGEFHQDGLNPLMNGNSYAITESNGMCKRRKLQKMSLVVSPLEQKADGLTIDTVKGGPLKANVEYGIDDGAGDRACVSPVERCIEAIGSNYKSLDKEYSESLSSNPDRKESTVTSPTTRTEAISAVERPVSKWLLSGEDLPIRDICISVLRSHGLLVGDQTVNSSVPTKVPGINECSKIFLSCKLCGNLDHTSCMLLCDHCEDAFHVSCCHPKTKVLPTDEWFCQPCSKSIDKASLEAPFLKSQNINWWKGITNFKLDPIASMLKYPELYTSRVRIGDSFQAAVPEWSDQFSGYSDCIGEPLEMDPAETIGLHGFLTDKYMRSNSISNWLQCQEVICDGTRKFVDGIICGKWRRAPLSDVQTDDWDCSCSVLWDPSHSDCAVPQELETNEVLLQLKYIEQLRSRLAAKKSEFHC</sequence>
<dbReference type="GO" id="GO:0005634">
    <property type="term" value="C:nucleus"/>
    <property type="evidence" value="ECO:0007669"/>
    <property type="project" value="TreeGrafter"/>
</dbReference>
<dbReference type="InterPro" id="IPR019787">
    <property type="entry name" value="Znf_PHD-finger"/>
</dbReference>
<keyword evidence="8" id="KW-1185">Reference proteome</keyword>